<keyword evidence="4 5" id="KW-0119">Carbohydrate metabolism</keyword>
<feature type="binding site" evidence="7">
    <location>
        <begin position="209"/>
        <end position="210"/>
    </location>
    <ligand>
        <name>substrate</name>
    </ligand>
</feature>
<evidence type="ECO:0000313" key="10">
    <source>
        <dbReference type="EMBL" id="HIR54878.1"/>
    </source>
</evidence>
<evidence type="ECO:0000256" key="6">
    <source>
        <dbReference type="PIRSR" id="PIRSR038994-1"/>
    </source>
</evidence>
<comment type="similarity">
    <text evidence="1 5">Belongs to the metallo-dependent hydrolases superfamily. NagA family.</text>
</comment>
<feature type="binding site" evidence="7">
    <location>
        <begin position="295"/>
        <end position="297"/>
    </location>
    <ligand>
        <name>substrate</name>
    </ligand>
</feature>
<dbReference type="Pfam" id="PF01979">
    <property type="entry name" value="Amidohydro_1"/>
    <property type="match status" value="1"/>
</dbReference>
<dbReference type="Proteomes" id="UP000824238">
    <property type="component" value="Unassembled WGS sequence"/>
</dbReference>
<organism evidence="10 11">
    <name type="scientific">Candidatus Scatomorpha intestinigallinarum</name>
    <dbReference type="NCBI Taxonomy" id="2840923"/>
    <lineage>
        <taxon>Bacteria</taxon>
        <taxon>Bacillati</taxon>
        <taxon>Bacillota</taxon>
        <taxon>Clostridia</taxon>
        <taxon>Eubacteriales</taxon>
        <taxon>Candidatus Scatomorpha</taxon>
    </lineage>
</organism>
<dbReference type="GO" id="GO:0046872">
    <property type="term" value="F:metal ion binding"/>
    <property type="evidence" value="ECO:0007669"/>
    <property type="project" value="UniProtKB-KW"/>
</dbReference>
<evidence type="ECO:0000256" key="7">
    <source>
        <dbReference type="PIRSR" id="PIRSR038994-2"/>
    </source>
</evidence>
<name>A0A9D1IZ81_9FIRM</name>
<evidence type="ECO:0000256" key="3">
    <source>
        <dbReference type="ARBA" id="ARBA00022801"/>
    </source>
</evidence>
<comment type="caution">
    <text evidence="10">The sequence shown here is derived from an EMBL/GenBank/DDBJ whole genome shotgun (WGS) entry which is preliminary data.</text>
</comment>
<dbReference type="InterPro" id="IPR032466">
    <property type="entry name" value="Metal_Hydrolase"/>
</dbReference>
<dbReference type="Gene3D" id="2.30.40.10">
    <property type="entry name" value="Urease, subunit C, domain 1"/>
    <property type="match status" value="1"/>
</dbReference>
<dbReference type="PANTHER" id="PTHR11113">
    <property type="entry name" value="N-ACETYLGLUCOSAMINE-6-PHOSPHATE DEACETYLASE"/>
    <property type="match status" value="1"/>
</dbReference>
<dbReference type="SUPFAM" id="SSF51338">
    <property type="entry name" value="Composite domain of metallo-dependent hydrolases"/>
    <property type="match status" value="1"/>
</dbReference>
<gene>
    <name evidence="10" type="primary">nagA</name>
    <name evidence="10" type="ORF">IAD36_04670</name>
</gene>
<feature type="binding site" evidence="8">
    <location>
        <position position="120"/>
    </location>
    <ligand>
        <name>Zn(2+)</name>
        <dbReference type="ChEBI" id="CHEBI:29105"/>
    </ligand>
</feature>
<dbReference type="GO" id="GO:0006046">
    <property type="term" value="P:N-acetylglucosamine catabolic process"/>
    <property type="evidence" value="ECO:0007669"/>
    <property type="project" value="TreeGrafter"/>
</dbReference>
<evidence type="ECO:0000256" key="4">
    <source>
        <dbReference type="ARBA" id="ARBA00023277"/>
    </source>
</evidence>
<evidence type="ECO:0000256" key="8">
    <source>
        <dbReference type="PIRSR" id="PIRSR038994-3"/>
    </source>
</evidence>
<protein>
    <submittedName>
        <fullName evidence="10">N-acetylglucosamine-6-phosphate deacetylase</fullName>
        <ecNumber evidence="10">3.5.1.25</ecNumber>
    </submittedName>
</protein>
<evidence type="ECO:0000256" key="2">
    <source>
        <dbReference type="ARBA" id="ARBA00022723"/>
    </source>
</evidence>
<accession>A0A9D1IZ81</accession>
<dbReference type="NCBIfam" id="TIGR00221">
    <property type="entry name" value="nagA"/>
    <property type="match status" value="1"/>
</dbReference>
<dbReference type="PIRSF" id="PIRSF038994">
    <property type="entry name" value="NagA"/>
    <property type="match status" value="1"/>
</dbReference>
<feature type="binding site" evidence="8">
    <location>
        <position position="185"/>
    </location>
    <ligand>
        <name>Zn(2+)</name>
        <dbReference type="ChEBI" id="CHEBI:29105"/>
    </ligand>
</feature>
<comment type="cofactor">
    <cofactor evidence="8">
        <name>a divalent metal cation</name>
        <dbReference type="ChEBI" id="CHEBI:60240"/>
    </cofactor>
    <text evidence="8">Binds 1 divalent metal cation per subunit.</text>
</comment>
<dbReference type="GO" id="GO:0008448">
    <property type="term" value="F:N-acetylglucosamine-6-phosphate deacetylase activity"/>
    <property type="evidence" value="ECO:0007669"/>
    <property type="project" value="UniProtKB-EC"/>
</dbReference>
<dbReference type="InterPro" id="IPR006680">
    <property type="entry name" value="Amidohydro-rel"/>
</dbReference>
<dbReference type="EMBL" id="DVHH01000116">
    <property type="protein sequence ID" value="HIR54878.1"/>
    <property type="molecule type" value="Genomic_DNA"/>
</dbReference>
<feature type="binding site" evidence="7">
    <location>
        <position position="240"/>
    </location>
    <ligand>
        <name>substrate</name>
    </ligand>
</feature>
<dbReference type="EC" id="3.5.1.25" evidence="10"/>
<feature type="domain" description="Amidohydrolase-related" evidence="9">
    <location>
        <begin position="43"/>
        <end position="365"/>
    </location>
</feature>
<dbReference type="SUPFAM" id="SSF51556">
    <property type="entry name" value="Metallo-dependent hydrolases"/>
    <property type="match status" value="1"/>
</dbReference>
<dbReference type="AlphaFoldDB" id="A0A9D1IZ81"/>
<feature type="binding site" evidence="7">
    <location>
        <position position="217"/>
    </location>
    <ligand>
        <name>substrate</name>
    </ligand>
</feature>
<dbReference type="PANTHER" id="PTHR11113:SF14">
    <property type="entry name" value="N-ACETYLGLUCOSAMINE-6-PHOSPHATE DEACETYLASE"/>
    <property type="match status" value="1"/>
</dbReference>
<evidence type="ECO:0000256" key="5">
    <source>
        <dbReference type="PIRNR" id="PIRNR038994"/>
    </source>
</evidence>
<dbReference type="Gene3D" id="3.20.20.140">
    <property type="entry name" value="Metal-dependent hydrolases"/>
    <property type="match status" value="1"/>
</dbReference>
<evidence type="ECO:0000313" key="11">
    <source>
        <dbReference type="Proteomes" id="UP000824238"/>
    </source>
</evidence>
<dbReference type="InterPro" id="IPR003764">
    <property type="entry name" value="GlcNAc_6-P_deAcase"/>
</dbReference>
<evidence type="ECO:0000256" key="1">
    <source>
        <dbReference type="ARBA" id="ARBA00010716"/>
    </source>
</evidence>
<feature type="binding site" evidence="7">
    <location>
        <position position="131"/>
    </location>
    <ligand>
        <name>substrate</name>
    </ligand>
</feature>
<reference evidence="10" key="1">
    <citation type="submission" date="2020-10" db="EMBL/GenBank/DDBJ databases">
        <authorList>
            <person name="Gilroy R."/>
        </authorList>
    </citation>
    <scope>NUCLEOTIDE SEQUENCE</scope>
    <source>
        <strain evidence="10">ChiGjej3B3-7149</strain>
    </source>
</reference>
<reference evidence="10" key="2">
    <citation type="journal article" date="2021" name="PeerJ">
        <title>Extensive microbial diversity within the chicken gut microbiome revealed by metagenomics and culture.</title>
        <authorList>
            <person name="Gilroy R."/>
            <person name="Ravi A."/>
            <person name="Getino M."/>
            <person name="Pursley I."/>
            <person name="Horton D.L."/>
            <person name="Alikhan N.F."/>
            <person name="Baker D."/>
            <person name="Gharbi K."/>
            <person name="Hall N."/>
            <person name="Watson M."/>
            <person name="Adriaenssens E.M."/>
            <person name="Foster-Nyarko E."/>
            <person name="Jarju S."/>
            <person name="Secka A."/>
            <person name="Antonio M."/>
            <person name="Oren A."/>
            <person name="Chaudhuri R.R."/>
            <person name="La Ragione R."/>
            <person name="Hildebrand F."/>
            <person name="Pallen M.J."/>
        </authorList>
    </citation>
    <scope>NUCLEOTIDE SEQUENCE</scope>
    <source>
        <strain evidence="10">ChiGjej3B3-7149</strain>
    </source>
</reference>
<feature type="binding site" evidence="8">
    <location>
        <position position="206"/>
    </location>
    <ligand>
        <name>Zn(2+)</name>
        <dbReference type="ChEBI" id="CHEBI:29105"/>
    </ligand>
</feature>
<feature type="active site" description="Proton donor/acceptor" evidence="6">
    <location>
        <position position="262"/>
    </location>
</feature>
<dbReference type="CDD" id="cd00854">
    <property type="entry name" value="NagA"/>
    <property type="match status" value="1"/>
</dbReference>
<dbReference type="InterPro" id="IPR011059">
    <property type="entry name" value="Metal-dep_hydrolase_composite"/>
</dbReference>
<proteinExistence type="inferred from homology"/>
<keyword evidence="2 8" id="KW-0479">Metal-binding</keyword>
<keyword evidence="3 5" id="KW-0378">Hydrolase</keyword>
<sequence>MLIKNGKVFLSDGKFHDCALRFGAQVEEIGAFDGEGCDASGCYVIPGLVDVHTHGAMNRDFSDGDPEALGVASKYYAENGVTSFLATTMTLKEHQLMPAMACVKDSGPLPGARCAGIHLEGPFLCYNKRGAQNPDNLHAPDADMFMRLNEASGGAVRLITVAPEVEGGIDFIKRVSPVCTVSVGHTEADYDTAMRAYEAGASHTTHLFNGMPGLHHRKPGVIGAAFDAGATVELICDGLHLHPAAVRLAMQLFGSHAALISDSLRCAGMPDGDYELGGLPIKLGGGVARLLDGTLAGSCINVGEALRRAVSFGVPLEAAVTAATITPARSVRLDDCGELAPGKRADIVVLDAELKVKAVFVGGEKVVG</sequence>
<evidence type="ECO:0000259" key="9">
    <source>
        <dbReference type="Pfam" id="PF01979"/>
    </source>
</evidence>